<gene>
    <name evidence="3" type="ORF">LCIT_11200</name>
</gene>
<feature type="transmembrane region" description="Helical" evidence="1">
    <location>
        <begin position="85"/>
        <end position="104"/>
    </location>
</feature>
<dbReference type="PANTHER" id="PTHR14969">
    <property type="entry name" value="SPHINGOSINE-1-PHOSPHATE PHOSPHOHYDROLASE"/>
    <property type="match status" value="1"/>
</dbReference>
<dbReference type="InterPro" id="IPR000326">
    <property type="entry name" value="PAP2/HPO"/>
</dbReference>
<accession>A0A5A5U0A1</accession>
<dbReference type="AlphaFoldDB" id="A0A5A5U0A1"/>
<keyword evidence="1" id="KW-0472">Membrane</keyword>
<feature type="transmembrane region" description="Helical" evidence="1">
    <location>
        <begin position="53"/>
        <end position="78"/>
    </location>
</feature>
<protein>
    <submittedName>
        <fullName evidence="3">Phosphatase PAP2 family protein</fullName>
    </submittedName>
</protein>
<dbReference type="Pfam" id="PF01569">
    <property type="entry name" value="PAP2"/>
    <property type="match status" value="1"/>
</dbReference>
<dbReference type="RefSeq" id="WP_004904211.1">
    <property type="nucleotide sequence ID" value="NZ_BJJW01000006.1"/>
</dbReference>
<organism evidence="3 4">
    <name type="scientific">Leuconostoc citreum</name>
    <dbReference type="NCBI Taxonomy" id="33964"/>
    <lineage>
        <taxon>Bacteria</taxon>
        <taxon>Bacillati</taxon>
        <taxon>Bacillota</taxon>
        <taxon>Bacilli</taxon>
        <taxon>Lactobacillales</taxon>
        <taxon>Lactobacillaceae</taxon>
        <taxon>Leuconostoc</taxon>
    </lineage>
</organism>
<comment type="caution">
    <text evidence="3">The sequence shown here is derived from an EMBL/GenBank/DDBJ whole genome shotgun (WGS) entry which is preliminary data.</text>
</comment>
<keyword evidence="1" id="KW-1133">Transmembrane helix</keyword>
<keyword evidence="1" id="KW-0812">Transmembrane</keyword>
<proteinExistence type="predicted"/>
<feature type="transmembrane region" description="Helical" evidence="1">
    <location>
        <begin position="184"/>
        <end position="203"/>
    </location>
</feature>
<evidence type="ECO:0000259" key="2">
    <source>
        <dbReference type="SMART" id="SM00014"/>
    </source>
</evidence>
<feature type="transmembrane region" description="Helical" evidence="1">
    <location>
        <begin position="9"/>
        <end position="33"/>
    </location>
</feature>
<feature type="transmembrane region" description="Helical" evidence="1">
    <location>
        <begin position="156"/>
        <end position="178"/>
    </location>
</feature>
<dbReference type="InterPro" id="IPR036938">
    <property type="entry name" value="PAP2/HPO_sf"/>
</dbReference>
<evidence type="ECO:0000313" key="3">
    <source>
        <dbReference type="EMBL" id="GDZ83878.1"/>
    </source>
</evidence>
<feature type="domain" description="Phosphatidic acid phosphatase type 2/haloperoxidase" evidence="2">
    <location>
        <begin position="89"/>
        <end position="199"/>
    </location>
</feature>
<dbReference type="CDD" id="cd03392">
    <property type="entry name" value="PAP2_like_2"/>
    <property type="match status" value="1"/>
</dbReference>
<evidence type="ECO:0000313" key="4">
    <source>
        <dbReference type="Proteomes" id="UP000323274"/>
    </source>
</evidence>
<sequence>MIIKQKTQIILALITFSIFLCLTIGLVSQALWFEQLNSIGQHLIQQRSPLADMILINITQLGSVTFIGLSTLILIIFLSYKKAYPALQFLLVNIFLYAGLTTQITKRIIRNPRPMPQLIPEHGFSFPSGHTMVAILFYGTLIVLTKRYVSKSWLQLTAITIFTLLLFVIPISRIYVNVHYPTDIIAALSLGYSLLTLSKYLFLTGDSYDTIN</sequence>
<dbReference type="SUPFAM" id="SSF48317">
    <property type="entry name" value="Acid phosphatase/Vanadium-dependent haloperoxidase"/>
    <property type="match status" value="1"/>
</dbReference>
<dbReference type="PANTHER" id="PTHR14969:SF13">
    <property type="entry name" value="AT30094P"/>
    <property type="match status" value="1"/>
</dbReference>
<dbReference type="Proteomes" id="UP000323274">
    <property type="component" value="Unassembled WGS sequence"/>
</dbReference>
<feature type="transmembrane region" description="Helical" evidence="1">
    <location>
        <begin position="124"/>
        <end position="144"/>
    </location>
</feature>
<evidence type="ECO:0000256" key="1">
    <source>
        <dbReference type="SAM" id="Phobius"/>
    </source>
</evidence>
<dbReference type="EMBL" id="BJJW01000006">
    <property type="protein sequence ID" value="GDZ83878.1"/>
    <property type="molecule type" value="Genomic_DNA"/>
</dbReference>
<reference evidence="3 4" key="1">
    <citation type="submission" date="2019-04" db="EMBL/GenBank/DDBJ databases">
        <title>A pseudo-fructophilic Leuconostoc citreum strain F192-5 isolated from peel of satsuma mandarin: the first report for isolation and characterization of strain-dependent fructophilic-like characteristics.</title>
        <authorList>
            <person name="Maeno S."/>
            <person name="Tanizawa Y."/>
            <person name="Kajikawa A."/>
            <person name="Kanesaki Y."/>
            <person name="Kubota E."/>
            <person name="Arita M."/>
            <person name="Leon D."/>
            <person name="Endo A."/>
        </authorList>
    </citation>
    <scope>NUCLEOTIDE SEQUENCE [LARGE SCALE GENOMIC DNA]</scope>
    <source>
        <strain evidence="3 4">F192-5</strain>
    </source>
</reference>
<name>A0A5A5U0A1_LEUCI</name>
<dbReference type="SMART" id="SM00014">
    <property type="entry name" value="acidPPc"/>
    <property type="match status" value="1"/>
</dbReference>
<dbReference type="Gene3D" id="1.20.144.10">
    <property type="entry name" value="Phosphatidic acid phosphatase type 2/haloperoxidase"/>
    <property type="match status" value="1"/>
</dbReference>